<name>A0A7T9DKK9_9ARCH</name>
<dbReference type="AlphaFoldDB" id="A0A7T9DKK9"/>
<dbReference type="InterPro" id="IPR000326">
    <property type="entry name" value="PAP2/HPO"/>
</dbReference>
<organism evidence="3">
    <name type="scientific">Candidatus Iainarchaeum sp</name>
    <dbReference type="NCBI Taxonomy" id="3101447"/>
    <lineage>
        <taxon>Archaea</taxon>
        <taxon>Candidatus Iainarchaeota</taxon>
        <taxon>Candidatus Iainarchaeia</taxon>
        <taxon>Candidatus Iainarchaeales</taxon>
        <taxon>Candidatus Iainarchaeaceae</taxon>
        <taxon>Candidatus Iainarchaeum</taxon>
    </lineage>
</organism>
<evidence type="ECO:0000256" key="1">
    <source>
        <dbReference type="SAM" id="Phobius"/>
    </source>
</evidence>
<feature type="transmembrane region" description="Helical" evidence="1">
    <location>
        <begin position="205"/>
        <end position="221"/>
    </location>
</feature>
<evidence type="ECO:0000259" key="2">
    <source>
        <dbReference type="SMART" id="SM00014"/>
    </source>
</evidence>
<evidence type="ECO:0000313" key="3">
    <source>
        <dbReference type="EMBL" id="QQR93048.1"/>
    </source>
</evidence>
<keyword evidence="1" id="KW-0812">Transmembrane</keyword>
<feature type="transmembrane region" description="Helical" evidence="1">
    <location>
        <begin position="145"/>
        <end position="164"/>
    </location>
</feature>
<reference evidence="3" key="1">
    <citation type="submission" date="2020-11" db="EMBL/GenBank/DDBJ databases">
        <title>Connecting structure to function with the recovery of over 1000 high-quality activated sludge metagenome-assembled genomes encoding full-length rRNA genes using long-read sequencing.</title>
        <authorList>
            <person name="Singleton C.M."/>
            <person name="Petriglieri F."/>
            <person name="Kristensen J.M."/>
            <person name="Kirkegaard R.H."/>
            <person name="Michaelsen T.Y."/>
            <person name="Andersen M.H."/>
            <person name="Karst S.M."/>
            <person name="Dueholm M.S."/>
            <person name="Nielsen P.H."/>
            <person name="Albertsen M."/>
        </authorList>
    </citation>
    <scope>NUCLEOTIDE SEQUENCE</scope>
    <source>
        <strain evidence="3">Fred_18-Q3-R57-64_BAT3C.431</strain>
    </source>
</reference>
<feature type="transmembrane region" description="Helical" evidence="1">
    <location>
        <begin position="21"/>
        <end position="42"/>
    </location>
</feature>
<gene>
    <name evidence="3" type="ORF">IPJ89_02290</name>
</gene>
<feature type="transmembrane region" description="Helical" evidence="1">
    <location>
        <begin position="184"/>
        <end position="199"/>
    </location>
</feature>
<feature type="transmembrane region" description="Helical" evidence="1">
    <location>
        <begin position="270"/>
        <end position="292"/>
    </location>
</feature>
<dbReference type="PANTHER" id="PTHR14969">
    <property type="entry name" value="SPHINGOSINE-1-PHOSPHATE PHOSPHOHYDROLASE"/>
    <property type="match status" value="1"/>
</dbReference>
<feature type="transmembrane region" description="Helical" evidence="1">
    <location>
        <begin position="121"/>
        <end position="139"/>
    </location>
</feature>
<dbReference type="EMBL" id="CP064981">
    <property type="protein sequence ID" value="QQR93048.1"/>
    <property type="molecule type" value="Genomic_DNA"/>
</dbReference>
<feature type="transmembrane region" description="Helical" evidence="1">
    <location>
        <begin position="233"/>
        <end position="258"/>
    </location>
</feature>
<dbReference type="InterPro" id="IPR036938">
    <property type="entry name" value="PAP2/HPO_sf"/>
</dbReference>
<dbReference type="PANTHER" id="PTHR14969:SF13">
    <property type="entry name" value="AT30094P"/>
    <property type="match status" value="1"/>
</dbReference>
<dbReference type="Pfam" id="PF01569">
    <property type="entry name" value="PAP2"/>
    <property type="match status" value="1"/>
</dbReference>
<protein>
    <submittedName>
        <fullName evidence="3">Phosphatase PAP2 family protein</fullName>
    </submittedName>
</protein>
<dbReference type="Gene3D" id="1.20.144.10">
    <property type="entry name" value="Phosphatidic acid phosphatase type 2/haloperoxidase"/>
    <property type="match status" value="1"/>
</dbReference>
<dbReference type="SUPFAM" id="SSF48317">
    <property type="entry name" value="Acid phosphatase/Vanadium-dependent haloperoxidase"/>
    <property type="match status" value="1"/>
</dbReference>
<dbReference type="SMART" id="SM00014">
    <property type="entry name" value="acidPPc"/>
    <property type="match status" value="1"/>
</dbReference>
<proteinExistence type="predicted"/>
<keyword evidence="1" id="KW-0472">Membrane</keyword>
<feature type="domain" description="Phosphatidic acid phosphatase type 2/haloperoxidase" evidence="2">
    <location>
        <begin position="53"/>
        <end position="164"/>
    </location>
</feature>
<accession>A0A7T9DKK9</accession>
<dbReference type="Proteomes" id="UP000596004">
    <property type="component" value="Chromosome"/>
</dbReference>
<keyword evidence="1" id="KW-1133">Transmembrane helix</keyword>
<sequence length="304" mass="34171">MLPPFPFEIAFSHMLQSLVEPFTTTVMIAFTWLGSPTIWIGLGLGLHWLHHKKLAVRILMISIITAFVVEGVKTFFARPRPGTEFLRLYTDGITEKSFPSGHATLVSAQTMHLLRYEHAPAYLAVLAAVLVLGVAISRVYLGLHYLGDVIAGIAIGSLLGWAFWKLHQLPRIQEWKAELRPYKYELLIAIVAIISLALMLLQKEIGSIAATLGFLVGFYLFDEEDPRQQPLAFEGLAMVKVVLGFFSTSLFVLLNWQLVGSIQGFGILSFVVYFFAGIYAAVIFPGLWARWIHSIQKKPRRKKR</sequence>